<dbReference type="Gene3D" id="3.40.640.10">
    <property type="entry name" value="Type I PLP-dependent aspartate aminotransferase-like (Major domain)"/>
    <property type="match status" value="1"/>
</dbReference>
<name>A0A0E3LB35_9EURY</name>
<proteinExistence type="inferred from homology"/>
<dbReference type="KEGG" id="msz:MSSIH_2391"/>
<keyword evidence="3" id="KW-0032">Aminotransferase</keyword>
<dbReference type="EC" id="2.6.1.-" evidence="3"/>
<evidence type="ECO:0000313" key="4">
    <source>
        <dbReference type="Proteomes" id="UP000033092"/>
    </source>
</evidence>
<dbReference type="CDD" id="cd00616">
    <property type="entry name" value="AHBA_syn"/>
    <property type="match status" value="1"/>
</dbReference>
<organism evidence="3 4">
    <name type="scientific">Methanosarcina siciliae HI350</name>
    <dbReference type="NCBI Taxonomy" id="1434119"/>
    <lineage>
        <taxon>Archaea</taxon>
        <taxon>Methanobacteriati</taxon>
        <taxon>Methanobacteriota</taxon>
        <taxon>Stenosarchaea group</taxon>
        <taxon>Methanomicrobia</taxon>
        <taxon>Methanosarcinales</taxon>
        <taxon>Methanosarcinaceae</taxon>
        <taxon>Methanosarcina</taxon>
    </lineage>
</organism>
<evidence type="ECO:0000313" key="3">
    <source>
        <dbReference type="EMBL" id="AKB33081.1"/>
    </source>
</evidence>
<dbReference type="HOGENOM" id="CLU_033332_1_0_2"/>
<keyword evidence="3" id="KW-0808">Transferase</keyword>
<dbReference type="GeneID" id="41606516"/>
<dbReference type="GO" id="GO:0008483">
    <property type="term" value="F:transaminase activity"/>
    <property type="evidence" value="ECO:0007669"/>
    <property type="project" value="UniProtKB-KW"/>
</dbReference>
<dbReference type="InterPro" id="IPR015421">
    <property type="entry name" value="PyrdxlP-dep_Trfase_major"/>
</dbReference>
<dbReference type="PIRSF" id="PIRSF000390">
    <property type="entry name" value="PLP_StrS"/>
    <property type="match status" value="1"/>
</dbReference>
<accession>A0A0E3LB35</accession>
<comment type="similarity">
    <text evidence="2">Belongs to the DegT/DnrJ/EryC1 family.</text>
</comment>
<sequence length="406" mass="45970">MINITKTCLFDTIEIQKHEAINVTKTYLPDRNKLDKYIDKIYSTAWVTNNGQLVKELTERLEEYLGVQNLLLVTNGTLALQIAYKTLGISGQAITTPFSFIATTSSLVWENIEPIFVDIDPETFCIDPSKIQEAIKPATTAIVPVHVFGNACDVEAIEKIARKYGLKTIYDGAHAFGVQFNGKSLLSYGDATILSFHATKLFHTIEGGAIIFKNREDYERAKLRINFGINGPDSVIELGINAKMNEFQAAMGLCVLDEIDTILEQRAEIWNYFEHALKDHVQLQKRNSQCTNNYSYFPVLFESEKKLMKVKATMNAVDINPRRYFYPSLDLLDYVQPQALQNISRDIANRVLCLPFYPSLSKEKVEEIVEIITNELVHPAASKKVRSHQVKKIVSQNADILPELIK</sequence>
<reference evidence="3 4" key="1">
    <citation type="submission" date="2014-07" db="EMBL/GenBank/DDBJ databases">
        <title>Methanogenic archaea and the global carbon cycle.</title>
        <authorList>
            <person name="Henriksen J.R."/>
            <person name="Luke J."/>
            <person name="Reinhart S."/>
            <person name="Benedict M.N."/>
            <person name="Youngblut N.D."/>
            <person name="Metcalf M.E."/>
            <person name="Whitaker R.J."/>
            <person name="Metcalf W.W."/>
        </authorList>
    </citation>
    <scope>NUCLEOTIDE SEQUENCE [LARGE SCALE GENOMIC DNA]</scope>
    <source>
        <strain evidence="3 4">HI350</strain>
    </source>
</reference>
<protein>
    <submittedName>
        <fullName evidence="3">UDP-4-amino-4-deoxy-L-arabinose--oxoglutarate aminotransferase</fullName>
        <ecNumber evidence="3">2.6.1.-</ecNumber>
    </submittedName>
</protein>
<dbReference type="PANTHER" id="PTHR30244">
    <property type="entry name" value="TRANSAMINASE"/>
    <property type="match status" value="1"/>
</dbReference>
<dbReference type="AlphaFoldDB" id="A0A0E3LB35"/>
<evidence type="ECO:0000256" key="1">
    <source>
        <dbReference type="ARBA" id="ARBA00022898"/>
    </source>
</evidence>
<dbReference type="RefSeq" id="WP_148705588.1">
    <property type="nucleotide sequence ID" value="NZ_CP009507.1"/>
</dbReference>
<dbReference type="PATRIC" id="fig|1434119.4.peg.3141"/>
<dbReference type="GO" id="GO:0000271">
    <property type="term" value="P:polysaccharide biosynthetic process"/>
    <property type="evidence" value="ECO:0007669"/>
    <property type="project" value="TreeGrafter"/>
</dbReference>
<dbReference type="EMBL" id="CP009507">
    <property type="protein sequence ID" value="AKB33081.1"/>
    <property type="molecule type" value="Genomic_DNA"/>
</dbReference>
<dbReference type="SUPFAM" id="SSF53383">
    <property type="entry name" value="PLP-dependent transferases"/>
    <property type="match status" value="1"/>
</dbReference>
<dbReference type="PANTHER" id="PTHR30244:SF9">
    <property type="entry name" value="PROTEIN RV3402C"/>
    <property type="match status" value="1"/>
</dbReference>
<dbReference type="InterPro" id="IPR015424">
    <property type="entry name" value="PyrdxlP-dep_Trfase"/>
</dbReference>
<dbReference type="Pfam" id="PF01041">
    <property type="entry name" value="DegT_DnrJ_EryC1"/>
    <property type="match status" value="1"/>
</dbReference>
<gene>
    <name evidence="3" type="ORF">MSSIH_2391</name>
</gene>
<dbReference type="Proteomes" id="UP000033092">
    <property type="component" value="Chromosome"/>
</dbReference>
<keyword evidence="1 2" id="KW-0663">Pyridoxal phosphate</keyword>
<dbReference type="GO" id="GO:0030170">
    <property type="term" value="F:pyridoxal phosphate binding"/>
    <property type="evidence" value="ECO:0007669"/>
    <property type="project" value="TreeGrafter"/>
</dbReference>
<evidence type="ECO:0000256" key="2">
    <source>
        <dbReference type="RuleBase" id="RU004508"/>
    </source>
</evidence>
<dbReference type="InterPro" id="IPR000653">
    <property type="entry name" value="DegT/StrS_aminotransferase"/>
</dbReference>